<keyword evidence="1" id="KW-0472">Membrane</keyword>
<evidence type="ECO:0000256" key="1">
    <source>
        <dbReference type="SAM" id="Phobius"/>
    </source>
</evidence>
<keyword evidence="1" id="KW-0812">Transmembrane</keyword>
<dbReference type="Proteomes" id="UP001193441">
    <property type="component" value="Unassembled WGS sequence"/>
</dbReference>
<gene>
    <name evidence="2" type="ORF">DR094_02700</name>
</gene>
<reference evidence="2" key="1">
    <citation type="submission" date="2018-07" db="EMBL/GenBank/DDBJ databases">
        <title>Genetic characterization of Mycoplasma hyopneumoniae, M. hyorhinis and M. flocculare isolates through whole genome sequencing analysis: comparative analysis of sequence types and putative genes involved in virulence.</title>
        <authorList>
            <person name="Fourour S."/>
            <person name="Lucas P."/>
            <person name="Touzain F."/>
            <person name="Tocqueville V."/>
            <person name="Kempf I."/>
            <person name="Marois-Crehan C."/>
        </authorList>
    </citation>
    <scope>NUCLEOTIDE SEQUENCE</scope>
    <source>
        <strain evidence="2">MF22</strain>
    </source>
</reference>
<keyword evidence="1" id="KW-1133">Transmembrane helix</keyword>
<proteinExistence type="predicted"/>
<sequence length="61" mass="7583">MLSVKIFFLVKISVFFFFFYSVIKVKIVFFHKVELPQFLQLKSLHKWKWKCEHNNYNIIKI</sequence>
<comment type="caution">
    <text evidence="2">The sequence shown here is derived from an EMBL/GenBank/DDBJ whole genome shotgun (WGS) entry which is preliminary data.</text>
</comment>
<organism evidence="2 3">
    <name type="scientific">Mesomycoplasma flocculare</name>
    <name type="common">Mycoplasma flocculare</name>
    <dbReference type="NCBI Taxonomy" id="2128"/>
    <lineage>
        <taxon>Bacteria</taxon>
        <taxon>Bacillati</taxon>
        <taxon>Mycoplasmatota</taxon>
        <taxon>Mycoplasmoidales</taxon>
        <taxon>Metamycoplasmataceae</taxon>
        <taxon>Mesomycoplasma</taxon>
    </lineage>
</organism>
<evidence type="ECO:0000313" key="3">
    <source>
        <dbReference type="Proteomes" id="UP001193441"/>
    </source>
</evidence>
<protein>
    <submittedName>
        <fullName evidence="2">Uncharacterized protein</fullName>
    </submittedName>
</protein>
<name>A0AAW9XES9_MESFC</name>
<evidence type="ECO:0000313" key="2">
    <source>
        <dbReference type="EMBL" id="MXR56898.1"/>
    </source>
</evidence>
<feature type="transmembrane region" description="Helical" evidence="1">
    <location>
        <begin position="6"/>
        <end position="23"/>
    </location>
</feature>
<dbReference type="EMBL" id="QQRD01000006">
    <property type="protein sequence ID" value="MXR56898.1"/>
    <property type="molecule type" value="Genomic_DNA"/>
</dbReference>
<dbReference type="AlphaFoldDB" id="A0AAW9XES9"/>
<accession>A0AAW9XES9</accession>